<reference evidence="6" key="1">
    <citation type="submission" date="2021-03" db="EMBL/GenBank/DDBJ databases">
        <title>Draft genome sequence of rust myrtle Austropuccinia psidii MF-1, a brazilian biotype.</title>
        <authorList>
            <person name="Quecine M.C."/>
            <person name="Pachon D.M.R."/>
            <person name="Bonatelli M.L."/>
            <person name="Correr F.H."/>
            <person name="Franceschini L.M."/>
            <person name="Leite T.F."/>
            <person name="Margarido G.R.A."/>
            <person name="Almeida C.A."/>
            <person name="Ferrarezi J.A."/>
            <person name="Labate C.A."/>
        </authorList>
    </citation>
    <scope>NUCLEOTIDE SEQUENCE</scope>
    <source>
        <strain evidence="6">MF-1</strain>
    </source>
</reference>
<dbReference type="OrthoDB" id="5783963at2759"/>
<sequence>MSSLASFFKQISEPTPAEIDPEDAYHSIESKPGPTSDPNPELVMNKSSIKLQEPIELNQEFEEKYAGKRVSIKDWLENESVDQLDSLSANSSVQRLRHQCDQSHDDDHSIVSSDHHSTQASTATRDISDSAKDDENQQAVQHQPSSKIEHSSDLLKHLQASVKADIQKGQAVQEQLAMYNRLLALRIAMQKTLVTTNALVESESCKESNAPDQRREVVNNLLSFSTKVATWRTALIEPISHEQPRKRKCPDDSNPEINLIYCLEEADCLNQRLAPYLRDTIRKWSAKINAASALTSARQTKFNAKQNAMEQLDQIWSLKEERQKLIERSRIKRTTRGASASINPLIFDDRDFYHSLLKEVVETTSRNQDLSEGLINDHRSRRVRRENVDPRASKGRKLRYDIHEKLVSIMVPAPNELWADDQRNELFGSLLGAGFEEEITVQRNGLKLFD</sequence>
<dbReference type="Proteomes" id="UP000765509">
    <property type="component" value="Unassembled WGS sequence"/>
</dbReference>
<evidence type="ECO:0000256" key="3">
    <source>
        <dbReference type="SAM" id="MobiDB-lite"/>
    </source>
</evidence>
<name>A0A9Q3BYN8_9BASI</name>
<feature type="region of interest" description="Disordered" evidence="3">
    <location>
        <begin position="1"/>
        <end position="47"/>
    </location>
</feature>
<accession>A0A9Q3BYN8</accession>
<feature type="compositionally biased region" description="Basic and acidic residues" evidence="3">
    <location>
        <begin position="126"/>
        <end position="135"/>
    </location>
</feature>
<dbReference type="InterPro" id="IPR039223">
    <property type="entry name" value="AATF/Bfr2"/>
</dbReference>
<dbReference type="InterPro" id="IPR012617">
    <property type="entry name" value="AATF_C"/>
</dbReference>
<comment type="caution">
    <text evidence="6">The sequence shown here is derived from an EMBL/GenBank/DDBJ whole genome shotgun (WGS) entry which is preliminary data.</text>
</comment>
<dbReference type="GO" id="GO:0005730">
    <property type="term" value="C:nucleolus"/>
    <property type="evidence" value="ECO:0007669"/>
    <property type="project" value="TreeGrafter"/>
</dbReference>
<dbReference type="Pfam" id="PF13339">
    <property type="entry name" value="AATF-Che1"/>
    <property type="match status" value="1"/>
</dbReference>
<comment type="similarity">
    <text evidence="1">Belongs to the AATF family.</text>
</comment>
<evidence type="ECO:0000259" key="4">
    <source>
        <dbReference type="Pfam" id="PF08164"/>
    </source>
</evidence>
<proteinExistence type="inferred from homology"/>
<protein>
    <recommendedName>
        <fullName evidence="2">Protein BFR2</fullName>
    </recommendedName>
</protein>
<evidence type="ECO:0000313" key="6">
    <source>
        <dbReference type="EMBL" id="MBW0473902.1"/>
    </source>
</evidence>
<dbReference type="InterPro" id="IPR025160">
    <property type="entry name" value="AATF"/>
</dbReference>
<evidence type="ECO:0000313" key="7">
    <source>
        <dbReference type="Proteomes" id="UP000765509"/>
    </source>
</evidence>
<evidence type="ECO:0000259" key="5">
    <source>
        <dbReference type="Pfam" id="PF13339"/>
    </source>
</evidence>
<organism evidence="6 7">
    <name type="scientific">Austropuccinia psidii MF-1</name>
    <dbReference type="NCBI Taxonomy" id="1389203"/>
    <lineage>
        <taxon>Eukaryota</taxon>
        <taxon>Fungi</taxon>
        <taxon>Dikarya</taxon>
        <taxon>Basidiomycota</taxon>
        <taxon>Pucciniomycotina</taxon>
        <taxon>Pucciniomycetes</taxon>
        <taxon>Pucciniales</taxon>
        <taxon>Sphaerophragmiaceae</taxon>
        <taxon>Austropuccinia</taxon>
    </lineage>
</organism>
<dbReference type="EMBL" id="AVOT02003574">
    <property type="protein sequence ID" value="MBW0473902.1"/>
    <property type="molecule type" value="Genomic_DNA"/>
</dbReference>
<gene>
    <name evidence="6" type="ORF">O181_013617</name>
</gene>
<dbReference type="Pfam" id="PF08164">
    <property type="entry name" value="TRAUB"/>
    <property type="match status" value="1"/>
</dbReference>
<feature type="region of interest" description="Disordered" evidence="3">
    <location>
        <begin position="95"/>
        <end position="153"/>
    </location>
</feature>
<evidence type="ECO:0000256" key="1">
    <source>
        <dbReference type="ARBA" id="ARBA00008966"/>
    </source>
</evidence>
<feature type="domain" description="Apoptosis-antagonizing transcription factor C-terminal" evidence="4">
    <location>
        <begin position="353"/>
        <end position="431"/>
    </location>
</feature>
<dbReference type="PANTHER" id="PTHR15565:SF0">
    <property type="entry name" value="PROTEIN AATF"/>
    <property type="match status" value="1"/>
</dbReference>
<keyword evidence="7" id="KW-1185">Reference proteome</keyword>
<dbReference type="PANTHER" id="PTHR15565">
    <property type="entry name" value="AATF PROTEIN APOPTOSIS ANTAGONIZING TRANSCRIPTION FACTOR"/>
    <property type="match status" value="1"/>
</dbReference>
<feature type="compositionally biased region" description="Basic and acidic residues" evidence="3">
    <location>
        <begin position="98"/>
        <end position="117"/>
    </location>
</feature>
<dbReference type="GO" id="GO:0000462">
    <property type="term" value="P:maturation of SSU-rRNA from tricistronic rRNA transcript (SSU-rRNA, 5.8S rRNA, LSU-rRNA)"/>
    <property type="evidence" value="ECO:0007669"/>
    <property type="project" value="TreeGrafter"/>
</dbReference>
<feature type="compositionally biased region" description="Polar residues" evidence="3">
    <location>
        <begin position="137"/>
        <end position="146"/>
    </location>
</feature>
<feature type="domain" description="AATF leucine zipper-containing" evidence="5">
    <location>
        <begin position="165"/>
        <end position="287"/>
    </location>
</feature>
<dbReference type="AlphaFoldDB" id="A0A9Q3BYN8"/>
<evidence type="ECO:0000256" key="2">
    <source>
        <dbReference type="ARBA" id="ARBA00013850"/>
    </source>
</evidence>